<name>A0A375IHS4_9BURK</name>
<keyword evidence="1 2" id="KW-0711">Selenium</keyword>
<comment type="similarity">
    <text evidence="2">Belongs to the SelU family.</text>
</comment>
<dbReference type="InterPro" id="IPR058840">
    <property type="entry name" value="AAA_SelU"/>
</dbReference>
<feature type="active site" description="S-selanylcysteine intermediate" evidence="2">
    <location>
        <position position="99"/>
    </location>
</feature>
<dbReference type="SUPFAM" id="SSF52821">
    <property type="entry name" value="Rhodanese/Cell cycle control phosphatase"/>
    <property type="match status" value="1"/>
</dbReference>
<dbReference type="InterPro" id="IPR036873">
    <property type="entry name" value="Rhodanese-like_dom_sf"/>
</dbReference>
<evidence type="ECO:0000256" key="1">
    <source>
        <dbReference type="ARBA" id="ARBA00023266"/>
    </source>
</evidence>
<dbReference type="InterPro" id="IPR017582">
    <property type="entry name" value="SelU"/>
</dbReference>
<dbReference type="Proteomes" id="UP000255505">
    <property type="component" value="Chromosome I"/>
</dbReference>
<dbReference type="NCBIfam" id="NF008751">
    <property type="entry name" value="PRK11784.1-3"/>
    <property type="match status" value="1"/>
</dbReference>
<keyword evidence="2 4" id="KW-0808">Transferase</keyword>
<dbReference type="PANTHER" id="PTHR30401">
    <property type="entry name" value="TRNA 2-SELENOURIDINE SYNTHASE"/>
    <property type="match status" value="1"/>
</dbReference>
<dbReference type="Gene3D" id="3.40.250.10">
    <property type="entry name" value="Rhodanese-like domain"/>
    <property type="match status" value="1"/>
</dbReference>
<organism evidence="4 5">
    <name type="scientific">Cupriavidus taiwanensis</name>
    <dbReference type="NCBI Taxonomy" id="164546"/>
    <lineage>
        <taxon>Bacteria</taxon>
        <taxon>Pseudomonadati</taxon>
        <taxon>Pseudomonadota</taxon>
        <taxon>Betaproteobacteria</taxon>
        <taxon>Burkholderiales</taxon>
        <taxon>Burkholderiaceae</taxon>
        <taxon>Cupriavidus</taxon>
    </lineage>
</organism>
<dbReference type="GO" id="GO:0043828">
    <property type="term" value="F:tRNA 2-selenouridine synthase activity"/>
    <property type="evidence" value="ECO:0007669"/>
    <property type="project" value="UniProtKB-EC"/>
</dbReference>
<reference evidence="4 5" key="1">
    <citation type="submission" date="2018-01" db="EMBL/GenBank/DDBJ databases">
        <authorList>
            <person name="Gaut B.S."/>
            <person name="Morton B.R."/>
            <person name="Clegg M.T."/>
            <person name="Duvall M.R."/>
        </authorList>
    </citation>
    <scope>NUCLEOTIDE SEQUENCE [LARGE SCALE GENOMIC DNA]</scope>
    <source>
        <strain evidence="4">Cupriavidus taiwanensis LMG 19425</strain>
    </source>
</reference>
<evidence type="ECO:0000313" key="5">
    <source>
        <dbReference type="Proteomes" id="UP000255505"/>
    </source>
</evidence>
<protein>
    <recommendedName>
        <fullName evidence="2">tRNA 2-selenouridine synthase</fullName>
        <ecNumber evidence="2">2.9.1.3</ecNumber>
    </recommendedName>
</protein>
<dbReference type="NCBIfam" id="TIGR03167">
    <property type="entry name" value="tRNA_sel_U_synt"/>
    <property type="match status" value="1"/>
</dbReference>
<comment type="catalytic activity">
    <reaction evidence="2">
        <text>5-methylaminomethyl-2-(Se-phospho)selenouridine(34) in tRNA + H2O = 5-methylaminomethyl-2-selenouridine(34) in tRNA + phosphate</text>
        <dbReference type="Rhea" id="RHEA:60176"/>
        <dbReference type="Rhea" id="RHEA-COMP:10196"/>
        <dbReference type="Rhea" id="RHEA-COMP:15523"/>
        <dbReference type="ChEBI" id="CHEBI:15377"/>
        <dbReference type="ChEBI" id="CHEBI:43474"/>
        <dbReference type="ChEBI" id="CHEBI:82743"/>
        <dbReference type="ChEBI" id="CHEBI:143702"/>
    </reaction>
</comment>
<evidence type="ECO:0000256" key="2">
    <source>
        <dbReference type="HAMAP-Rule" id="MF_01622"/>
    </source>
</evidence>
<dbReference type="PROSITE" id="PS50206">
    <property type="entry name" value="RHODANESE_3"/>
    <property type="match status" value="1"/>
</dbReference>
<evidence type="ECO:0000259" key="3">
    <source>
        <dbReference type="PROSITE" id="PS50206"/>
    </source>
</evidence>
<dbReference type="InterPro" id="IPR001763">
    <property type="entry name" value="Rhodanese-like_dom"/>
</dbReference>
<comment type="catalytic activity">
    <reaction evidence="2">
        <text>5-methylaminomethyl-S-(2E)-geranyl-thiouridine(34) in tRNA + selenophosphate + H(+) = 5-methylaminomethyl-2-(Se-phospho)selenouridine(34) in tRNA + (2E)-thiogeraniol</text>
        <dbReference type="Rhea" id="RHEA:60172"/>
        <dbReference type="Rhea" id="RHEA-COMP:14654"/>
        <dbReference type="Rhea" id="RHEA-COMP:15523"/>
        <dbReference type="ChEBI" id="CHEBI:15378"/>
        <dbReference type="ChEBI" id="CHEBI:16144"/>
        <dbReference type="ChEBI" id="CHEBI:140632"/>
        <dbReference type="ChEBI" id="CHEBI:143702"/>
        <dbReference type="ChEBI" id="CHEBI:143703"/>
    </reaction>
</comment>
<comment type="catalytic activity">
    <reaction evidence="2">
        <text>5-methylaminomethyl-2-thiouridine(34) in tRNA + (2E)-geranyl diphosphate = 5-methylaminomethyl-S-(2E)-geranyl-thiouridine(34) in tRNA + diphosphate</text>
        <dbReference type="Rhea" id="RHEA:14085"/>
        <dbReference type="Rhea" id="RHEA-COMP:10195"/>
        <dbReference type="Rhea" id="RHEA-COMP:14654"/>
        <dbReference type="ChEBI" id="CHEBI:33019"/>
        <dbReference type="ChEBI" id="CHEBI:58057"/>
        <dbReference type="ChEBI" id="CHEBI:74455"/>
        <dbReference type="ChEBI" id="CHEBI:140632"/>
    </reaction>
</comment>
<accession>A0A375IHS4</accession>
<dbReference type="PANTHER" id="PTHR30401:SF0">
    <property type="entry name" value="TRNA 2-SELENOURIDINE SYNTHASE"/>
    <property type="match status" value="1"/>
</dbReference>
<dbReference type="Pfam" id="PF26341">
    <property type="entry name" value="AAA_SelU"/>
    <property type="match status" value="1"/>
</dbReference>
<feature type="domain" description="Rhodanese" evidence="3">
    <location>
        <begin position="16"/>
        <end position="139"/>
    </location>
</feature>
<dbReference type="HAMAP" id="MF_01622">
    <property type="entry name" value="tRNA_sel_U_synth"/>
    <property type="match status" value="1"/>
</dbReference>
<dbReference type="AlphaFoldDB" id="A0A375IHS4"/>
<comment type="subunit">
    <text evidence="2">Monomer.</text>
</comment>
<gene>
    <name evidence="2 4" type="primary">selU</name>
    <name evidence="4" type="ORF">CT19425_110185</name>
</gene>
<comment type="function">
    <text evidence="2">Involved in the post-transcriptional modification of the uridine at the wobble position (U34) of tRNA(Lys), tRNA(Glu) and tRNA(Gln). Catalyzes the conversion of 2-thiouridine (S2U-RNA) to 2-selenouridine (Se2U-RNA). Acts in a two-step process involving geranylation of 2-thiouridine (S2U) to S-geranyl-2-thiouridine (geS2U) and subsequent selenation of the latter derivative to 2-selenouridine (Se2U) in the tRNA chain.</text>
</comment>
<dbReference type="EMBL" id="LT991976">
    <property type="protein sequence ID" value="SPK73648.1"/>
    <property type="molecule type" value="Genomic_DNA"/>
</dbReference>
<dbReference type="SMART" id="SM00450">
    <property type="entry name" value="RHOD"/>
    <property type="match status" value="1"/>
</dbReference>
<dbReference type="GO" id="GO:0016765">
    <property type="term" value="F:transferase activity, transferring alkyl or aryl (other than methyl) groups"/>
    <property type="evidence" value="ECO:0007669"/>
    <property type="project" value="UniProtKB-UniRule"/>
</dbReference>
<proteinExistence type="inferred from homology"/>
<sequence>MRPLMRPDTADFRKLFLSGVAMLDVRAPLEFARGAFPGAVNLPLMDDAERHEVGLCYAQKGQQAAIELGHQLVSGARKAARVAAWAEFARAHPDGYLYCFRGGLRSQLVQQWLRDAGIDYPRVSGGYKAMRGYLIETIDTAAATQPWFVVGGLTGSGKTDVLADVPASIDLEGHARHRGSAFGRRAQPQPSQIDFENALAIDVLRHLEAGWRALVVEDEGRFIGSRDVPQALSQRMQASPLVWLEASFDERVERVLRDYVQGLAAEFIDTQGSAEGFAAYATRLRDAMAAISPRLGGARYGKLSTLLDQALARQAESGEVALHRGWIEVLLRDYYDPMYDFQRDQRDQRAARIVFRGDRDAVTDWLLAHTARQEE</sequence>
<dbReference type="EC" id="2.9.1.3" evidence="2"/>
<dbReference type="GO" id="GO:0002098">
    <property type="term" value="P:tRNA wobble uridine modification"/>
    <property type="evidence" value="ECO:0007669"/>
    <property type="project" value="UniProtKB-UniRule"/>
</dbReference>
<comment type="catalytic activity">
    <reaction evidence="2">
        <text>5-methylaminomethyl-2-thiouridine(34) in tRNA + selenophosphate + (2E)-geranyl diphosphate + H2O + H(+) = 5-methylaminomethyl-2-selenouridine(34) in tRNA + (2E)-thiogeraniol + phosphate + diphosphate</text>
        <dbReference type="Rhea" id="RHEA:42716"/>
        <dbReference type="Rhea" id="RHEA-COMP:10195"/>
        <dbReference type="Rhea" id="RHEA-COMP:10196"/>
        <dbReference type="ChEBI" id="CHEBI:15377"/>
        <dbReference type="ChEBI" id="CHEBI:15378"/>
        <dbReference type="ChEBI" id="CHEBI:16144"/>
        <dbReference type="ChEBI" id="CHEBI:33019"/>
        <dbReference type="ChEBI" id="CHEBI:43474"/>
        <dbReference type="ChEBI" id="CHEBI:58057"/>
        <dbReference type="ChEBI" id="CHEBI:74455"/>
        <dbReference type="ChEBI" id="CHEBI:82743"/>
        <dbReference type="ChEBI" id="CHEBI:143703"/>
        <dbReference type="EC" id="2.9.1.3"/>
    </reaction>
</comment>
<evidence type="ECO:0000313" key="4">
    <source>
        <dbReference type="EMBL" id="SPK73648.1"/>
    </source>
</evidence>